<evidence type="ECO:0000313" key="3">
    <source>
        <dbReference type="RefSeq" id="XP_028039588.1"/>
    </source>
</evidence>
<dbReference type="RefSeq" id="XP_028039588.1">
    <property type="nucleotide sequence ID" value="XM_028183787.1"/>
</dbReference>
<gene>
    <name evidence="3" type="primary">LOC114250049</name>
</gene>
<name>A0A6J2KD77_BOMMA</name>
<feature type="chain" id="PRO_5026931027" evidence="1">
    <location>
        <begin position="17"/>
        <end position="95"/>
    </location>
</feature>
<sequence length="95" mass="10118">MKFFVVLFALVTIASAASIREKRWTGLLGGYSDIGFGGYSGYSAPAVVSVNKVVNVPRVVSVPQVVHVNRVVSQPQVISSPTIIGGYSGYGNGWW</sequence>
<dbReference type="CTD" id="100379519"/>
<evidence type="ECO:0000256" key="1">
    <source>
        <dbReference type="SAM" id="SignalP"/>
    </source>
</evidence>
<evidence type="ECO:0000313" key="2">
    <source>
        <dbReference type="Proteomes" id="UP000504629"/>
    </source>
</evidence>
<accession>A0A6J2KD77</accession>
<feature type="signal peptide" evidence="1">
    <location>
        <begin position="1"/>
        <end position="16"/>
    </location>
</feature>
<proteinExistence type="predicted"/>
<dbReference type="KEGG" id="bman:114250049"/>
<reference evidence="3" key="1">
    <citation type="submission" date="2025-08" db="UniProtKB">
        <authorList>
            <consortium name="RefSeq"/>
        </authorList>
    </citation>
    <scope>IDENTIFICATION</scope>
    <source>
        <tissue evidence="3">Silk gland</tissue>
    </source>
</reference>
<dbReference type="GeneID" id="114250049"/>
<keyword evidence="1" id="KW-0732">Signal</keyword>
<keyword evidence="2" id="KW-1185">Reference proteome</keyword>
<organism evidence="2 3">
    <name type="scientific">Bombyx mandarina</name>
    <name type="common">Wild silk moth</name>
    <name type="synonym">Wild silkworm</name>
    <dbReference type="NCBI Taxonomy" id="7092"/>
    <lineage>
        <taxon>Eukaryota</taxon>
        <taxon>Metazoa</taxon>
        <taxon>Ecdysozoa</taxon>
        <taxon>Arthropoda</taxon>
        <taxon>Hexapoda</taxon>
        <taxon>Insecta</taxon>
        <taxon>Pterygota</taxon>
        <taxon>Neoptera</taxon>
        <taxon>Endopterygota</taxon>
        <taxon>Lepidoptera</taxon>
        <taxon>Glossata</taxon>
        <taxon>Ditrysia</taxon>
        <taxon>Bombycoidea</taxon>
        <taxon>Bombycidae</taxon>
        <taxon>Bombycinae</taxon>
        <taxon>Bombyx</taxon>
    </lineage>
</organism>
<dbReference type="Proteomes" id="UP000504629">
    <property type="component" value="Unplaced"/>
</dbReference>
<dbReference type="AlphaFoldDB" id="A0A6J2KD77"/>
<protein>
    <submittedName>
        <fullName evidence="3">Uncharacterized protein LOC114250049</fullName>
    </submittedName>
</protein>